<dbReference type="PANTHER" id="PTHR11803">
    <property type="entry name" value="2-IMINOBUTANOATE/2-IMINOPROPANOATE DEAMINASE RIDA"/>
    <property type="match status" value="1"/>
</dbReference>
<dbReference type="InterPro" id="IPR006175">
    <property type="entry name" value="YjgF/YER057c/UK114"/>
</dbReference>
<evidence type="ECO:0000313" key="4">
    <source>
        <dbReference type="Proteomes" id="UP001303211"/>
    </source>
</evidence>
<keyword evidence="4" id="KW-1185">Reference proteome</keyword>
<accession>A0ABZ0J425</accession>
<evidence type="ECO:0000313" key="3">
    <source>
        <dbReference type="EMBL" id="WOO32255.1"/>
    </source>
</evidence>
<evidence type="ECO:0000256" key="1">
    <source>
        <dbReference type="ARBA" id="ARBA00010552"/>
    </source>
</evidence>
<dbReference type="NCBIfam" id="TIGR00004">
    <property type="entry name" value="Rid family detoxifying hydrolase"/>
    <property type="match status" value="1"/>
</dbReference>
<dbReference type="Gene3D" id="3.30.1330.40">
    <property type="entry name" value="RutC-like"/>
    <property type="match status" value="1"/>
</dbReference>
<dbReference type="PROSITE" id="PS51257">
    <property type="entry name" value="PROKAR_LIPOPROTEIN"/>
    <property type="match status" value="1"/>
</dbReference>
<dbReference type="PROSITE" id="PS01094">
    <property type="entry name" value="UPF0076"/>
    <property type="match status" value="1"/>
</dbReference>
<dbReference type="CDD" id="cd00448">
    <property type="entry name" value="YjgF_YER057c_UK114_family"/>
    <property type="match status" value="1"/>
</dbReference>
<dbReference type="PANTHER" id="PTHR11803:SF39">
    <property type="entry name" value="2-IMINOBUTANOATE_2-IMINOPROPANOATE DEAMINASE"/>
    <property type="match status" value="1"/>
</dbReference>
<dbReference type="GO" id="GO:0016787">
    <property type="term" value="F:hydrolase activity"/>
    <property type="evidence" value="ECO:0007669"/>
    <property type="project" value="UniProtKB-KW"/>
</dbReference>
<comment type="similarity">
    <text evidence="1">Belongs to the RutC family.</text>
</comment>
<evidence type="ECO:0000256" key="2">
    <source>
        <dbReference type="SAM" id="SignalP"/>
    </source>
</evidence>
<feature type="signal peptide" evidence="2">
    <location>
        <begin position="1"/>
        <end position="26"/>
    </location>
</feature>
<dbReference type="InterPro" id="IPR006056">
    <property type="entry name" value="RidA"/>
</dbReference>
<sequence>MNPMKYRTASVLAICAVAVSSMVGCAHGIRAVVPTDVPKAIGPYSHGISAGHTVYVSGQLPIDPKTGALLKDASIEDQTRMVLSNIRTVLAAEGLTLANVVSTTVYMKDLNEFGKMNETYATFFPTTPPARATVQVARLPRDVSVEIGAIAVRR</sequence>
<dbReference type="SUPFAM" id="SSF55298">
    <property type="entry name" value="YjgF-like"/>
    <property type="match status" value="1"/>
</dbReference>
<gene>
    <name evidence="3" type="ORF">P4826_18000</name>
</gene>
<dbReference type="RefSeq" id="WP_317701720.1">
    <property type="nucleotide sequence ID" value="NZ_CP136921.1"/>
</dbReference>
<dbReference type="Pfam" id="PF01042">
    <property type="entry name" value="Ribonuc_L-PSP"/>
    <property type="match status" value="1"/>
</dbReference>
<feature type="chain" id="PRO_5046173795" evidence="2">
    <location>
        <begin position="27"/>
        <end position="154"/>
    </location>
</feature>
<name>A0ABZ0J425_9BURK</name>
<dbReference type="InterPro" id="IPR035959">
    <property type="entry name" value="RutC-like_sf"/>
</dbReference>
<dbReference type="Proteomes" id="UP001303211">
    <property type="component" value="Chromosome"/>
</dbReference>
<proteinExistence type="inferred from homology"/>
<keyword evidence="3" id="KW-0378">Hydrolase</keyword>
<protein>
    <submittedName>
        <fullName evidence="3">Rid family detoxifying hydrolase</fullName>
    </submittedName>
</protein>
<organism evidence="3 4">
    <name type="scientific">Diaphorobacter limosus</name>
    <dbReference type="NCBI Taxonomy" id="3036128"/>
    <lineage>
        <taxon>Bacteria</taxon>
        <taxon>Pseudomonadati</taxon>
        <taxon>Pseudomonadota</taxon>
        <taxon>Betaproteobacteria</taxon>
        <taxon>Burkholderiales</taxon>
        <taxon>Comamonadaceae</taxon>
        <taxon>Diaphorobacter</taxon>
    </lineage>
</organism>
<dbReference type="InterPro" id="IPR019897">
    <property type="entry name" value="RidA_CS"/>
</dbReference>
<dbReference type="EMBL" id="CP136921">
    <property type="protein sequence ID" value="WOO32255.1"/>
    <property type="molecule type" value="Genomic_DNA"/>
</dbReference>
<keyword evidence="2" id="KW-0732">Signal</keyword>
<reference evidence="3 4" key="1">
    <citation type="submission" date="2023-03" db="EMBL/GenBank/DDBJ databases">
        <title>Diaphorobacter basophil sp. nov., isolated from a sewage-treatment plant.</title>
        <authorList>
            <person name="Yang K."/>
        </authorList>
    </citation>
    <scope>NUCLEOTIDE SEQUENCE [LARGE SCALE GENOMIC DNA]</scope>
    <source>
        <strain evidence="3 4">Y-1</strain>
    </source>
</reference>